<gene>
    <name evidence="1" type="ORF">AOQ72_05010</name>
</gene>
<dbReference type="EMBL" id="LJYF01000054">
    <property type="protein sequence ID" value="KRP85086.1"/>
    <property type="molecule type" value="Genomic_DNA"/>
</dbReference>
<comment type="caution">
    <text evidence="1">The sequence shown here is derived from an EMBL/GenBank/DDBJ whole genome shotgun (WGS) entry which is preliminary data.</text>
</comment>
<dbReference type="Proteomes" id="UP000051380">
    <property type="component" value="Unassembled WGS sequence"/>
</dbReference>
<dbReference type="AlphaFoldDB" id="A0A0R3BRW4"/>
<organism evidence="1 2">
    <name type="scientific">Bradyrhizobium yuanmingense</name>
    <dbReference type="NCBI Taxonomy" id="108015"/>
    <lineage>
        <taxon>Bacteria</taxon>
        <taxon>Pseudomonadati</taxon>
        <taxon>Pseudomonadota</taxon>
        <taxon>Alphaproteobacteria</taxon>
        <taxon>Hyphomicrobiales</taxon>
        <taxon>Nitrobacteraceae</taxon>
        <taxon>Bradyrhizobium</taxon>
    </lineage>
</organism>
<sequence length="143" mass="16350">MQRCYEREPTWLFYAKEFLSSRALAVILTYPPDVPKLKTHFLRPLDFVEPYHLLAVSEREGTQADHSQVLLLGRRGEGLVNVNLSFDPLALRTPVNVARRIDPAANGALLALCGLERVRLEEELRGSRFNVFQASNSWTPWED</sequence>
<accession>A0A0R3BRW4</accession>
<protein>
    <submittedName>
        <fullName evidence="1">Uncharacterized protein</fullName>
    </submittedName>
</protein>
<proteinExistence type="predicted"/>
<name>A0A0R3BRW4_9BRAD</name>
<evidence type="ECO:0000313" key="2">
    <source>
        <dbReference type="Proteomes" id="UP000051380"/>
    </source>
</evidence>
<evidence type="ECO:0000313" key="1">
    <source>
        <dbReference type="EMBL" id="KRP85086.1"/>
    </source>
</evidence>
<reference evidence="1 2" key="1">
    <citation type="submission" date="2015-09" db="EMBL/GenBank/DDBJ databases">
        <title>Draft Genome Sequence of the Strain BR 3267 (Bradyrhizobium yuanmingense) recommended as inoculant for cowpea in Brazil.</title>
        <authorList>
            <person name="Simoes-Araujo J.L."/>
            <person name="Zilli J.E."/>
        </authorList>
    </citation>
    <scope>NUCLEOTIDE SEQUENCE [LARGE SCALE GENOMIC DNA]</scope>
    <source>
        <strain evidence="1 2">BR3267</strain>
    </source>
</reference>